<gene>
    <name evidence="12" type="primary">LOC107267646</name>
</gene>
<evidence type="ECO:0000256" key="5">
    <source>
        <dbReference type="ARBA" id="ARBA00023242"/>
    </source>
</evidence>
<dbReference type="InterPro" id="IPR048292">
    <property type="entry name" value="SDA1_C"/>
</dbReference>
<dbReference type="Pfam" id="PF05285">
    <property type="entry name" value="SDA1_dom"/>
    <property type="match status" value="1"/>
</dbReference>
<keyword evidence="3 6" id="KW-0690">Ribosome biogenesis</keyword>
<comment type="subcellular location">
    <subcellularLocation>
        <location evidence="6">Nucleus</location>
        <location evidence="6">Nucleolus</location>
    </subcellularLocation>
</comment>
<feature type="compositionally biased region" description="Basic residues" evidence="7">
    <location>
        <begin position="733"/>
        <end position="754"/>
    </location>
</feature>
<dbReference type="Proteomes" id="UP000694920">
    <property type="component" value="Unplaced"/>
</dbReference>
<reference evidence="12" key="1">
    <citation type="submission" date="2025-08" db="UniProtKB">
        <authorList>
            <consortium name="RefSeq"/>
        </authorList>
    </citation>
    <scope>IDENTIFICATION</scope>
</reference>
<dbReference type="InterPro" id="IPR007949">
    <property type="entry name" value="SDA1_MD"/>
</dbReference>
<feature type="compositionally biased region" description="Acidic residues" evidence="7">
    <location>
        <begin position="534"/>
        <end position="545"/>
    </location>
</feature>
<evidence type="ECO:0000259" key="9">
    <source>
        <dbReference type="Pfam" id="PF08158"/>
    </source>
</evidence>
<keyword evidence="4 6" id="KW-0653">Protein transport</keyword>
<dbReference type="GO" id="GO:0005730">
    <property type="term" value="C:nucleolus"/>
    <property type="evidence" value="ECO:0007669"/>
    <property type="project" value="UniProtKB-SubCell"/>
</dbReference>
<dbReference type="PANTHER" id="PTHR12730:SF0">
    <property type="entry name" value="PROTEIN SDA1 HOMOLOG"/>
    <property type="match status" value="1"/>
</dbReference>
<dbReference type="GO" id="GO:0015031">
    <property type="term" value="P:protein transport"/>
    <property type="evidence" value="ECO:0007669"/>
    <property type="project" value="UniProtKB-KW"/>
</dbReference>
<dbReference type="PANTHER" id="PTHR12730">
    <property type="entry name" value="HSDA/SDA1-RELATED"/>
    <property type="match status" value="1"/>
</dbReference>
<keyword evidence="2 6" id="KW-0813">Transport</keyword>
<evidence type="ECO:0000256" key="3">
    <source>
        <dbReference type="ARBA" id="ARBA00022517"/>
    </source>
</evidence>
<dbReference type="SUPFAM" id="SSF48371">
    <property type="entry name" value="ARM repeat"/>
    <property type="match status" value="1"/>
</dbReference>
<feature type="region of interest" description="Disordered" evidence="7">
    <location>
        <begin position="584"/>
        <end position="620"/>
    </location>
</feature>
<dbReference type="RefSeq" id="XP_015595102.1">
    <property type="nucleotide sequence ID" value="XM_015739616.2"/>
</dbReference>
<dbReference type="InterPro" id="IPR027312">
    <property type="entry name" value="Sda1"/>
</dbReference>
<dbReference type="GO" id="GO:0000055">
    <property type="term" value="P:ribosomal large subunit export from nucleus"/>
    <property type="evidence" value="ECO:0007669"/>
    <property type="project" value="UniProtKB-UniRule"/>
</dbReference>
<evidence type="ECO:0000256" key="1">
    <source>
        <dbReference type="ARBA" id="ARBA00005783"/>
    </source>
</evidence>
<dbReference type="Pfam" id="PF08158">
    <property type="entry name" value="SDA1_HEAT"/>
    <property type="match status" value="1"/>
</dbReference>
<feature type="domain" description="SDA1 N-terminal" evidence="9">
    <location>
        <begin position="61"/>
        <end position="422"/>
    </location>
</feature>
<keyword evidence="5 6" id="KW-0539">Nucleus</keyword>
<feature type="domain" description="SDA1 middle" evidence="8">
    <location>
        <begin position="594"/>
        <end position="710"/>
    </location>
</feature>
<feature type="compositionally biased region" description="Polar residues" evidence="7">
    <location>
        <begin position="584"/>
        <end position="593"/>
    </location>
</feature>
<evidence type="ECO:0000313" key="12">
    <source>
        <dbReference type="RefSeq" id="XP_015595102.1"/>
    </source>
</evidence>
<evidence type="ECO:0000313" key="11">
    <source>
        <dbReference type="Proteomes" id="UP000694920"/>
    </source>
</evidence>
<dbReference type="Pfam" id="PF21638">
    <property type="entry name" value="SDA1_C"/>
    <property type="match status" value="1"/>
</dbReference>
<dbReference type="GeneID" id="107267646"/>
<dbReference type="InterPro" id="IPR016024">
    <property type="entry name" value="ARM-type_fold"/>
</dbReference>
<evidence type="ECO:0000256" key="6">
    <source>
        <dbReference type="RuleBase" id="RU365057"/>
    </source>
</evidence>
<comment type="function">
    <text evidence="6">Required for 60S pre-ribosomal subunits export to the cytoplasm.</text>
</comment>
<proteinExistence type="inferred from homology"/>
<evidence type="ECO:0000256" key="2">
    <source>
        <dbReference type="ARBA" id="ARBA00022448"/>
    </source>
</evidence>
<feature type="region of interest" description="Disordered" evidence="7">
    <location>
        <begin position="716"/>
        <end position="754"/>
    </location>
</feature>
<comment type="similarity">
    <text evidence="1 6">Belongs to the SDA1 family.</text>
</comment>
<feature type="compositionally biased region" description="Acidic residues" evidence="7">
    <location>
        <begin position="511"/>
        <end position="525"/>
    </location>
</feature>
<feature type="domain" description="SDA1 C-terminal" evidence="10">
    <location>
        <begin position="728"/>
        <end position="773"/>
    </location>
</feature>
<keyword evidence="11" id="KW-1185">Reference proteome</keyword>
<dbReference type="KEGG" id="ccin:107267646"/>
<evidence type="ECO:0000256" key="7">
    <source>
        <dbReference type="SAM" id="MobiDB-lite"/>
    </source>
</evidence>
<dbReference type="GO" id="GO:0042273">
    <property type="term" value="P:ribosomal large subunit biogenesis"/>
    <property type="evidence" value="ECO:0007669"/>
    <property type="project" value="UniProtKB-UniRule"/>
</dbReference>
<sequence length="774" mass="90397">MVRHNNQLPDNLPQLQNLIKRDPELYKEEFLQQYNHYKSTVEVFRLTPNKYNKSLDELSMFLAQVAHCYSDILKMYPQKLIDILETHNTILDSEMRMTFCKALILLRSKGLLEPTALLNLFFQLLRCQDKALRQFLETHIITDIKNINAKHKNAKVNTALQNFMFTMLNDTNARAAKMSVDIMIELYNKNVWNNAKTVNVIATGCFSKVTKVMVASLKFFLGTDSEEEDSDDDSDEEPNIKEIMMANKVNKKTKKREKQLKKVKQLFIKSKKKKAKAPQYNFSALHLINDPQGFAEKLFKQMEKNNNRFEIKLMTLDIISRLIGLHSLFLFNFYPYVQRFLQPHQREVTKLLQFVAQASHELVPSDVMEPVLKTLVNNFVTERNSADVMAIGLNAVREVCSRCPLVMTEDLLRDLAQYKNYRDRSVMMAARSLIALFRHTNPDLLHKKDRGRPTEASVAIESLKYGESITKDFIPGSEILLENYHSKTMEIDSEISDDDDEWIDMKHSTDEDTDEWVTDSEEDENISNKHIDNSVDEEKEEETSEGEVYGDKEHEYAQANTKTQNFKDKNSKIVSGSIIKLKNNTQMKTQQKFPQKKSDNTKKQTSKMKRKEKQVEEQPGIKIKKKQEFTAERNIKASQISIERLFTDEDFKKIDTALLKRQVTSVTRGVKRLHSTQDNREELVRLGDIENIFKKRKHDKLARLETIKKGQEGREKFGYKDGRQNPLCSKTNREKKKTKAFQMVKHKQRSKIKRSFKDKQIALRNHLIKQKRMK</sequence>
<evidence type="ECO:0000259" key="8">
    <source>
        <dbReference type="Pfam" id="PF05285"/>
    </source>
</evidence>
<feature type="region of interest" description="Disordered" evidence="7">
    <location>
        <begin position="508"/>
        <end position="548"/>
    </location>
</feature>
<evidence type="ECO:0000256" key="4">
    <source>
        <dbReference type="ARBA" id="ARBA00022927"/>
    </source>
</evidence>
<accession>A0AAJ7BV12</accession>
<name>A0AAJ7BV12_CEPCN</name>
<dbReference type="AlphaFoldDB" id="A0AAJ7BV12"/>
<dbReference type="InterPro" id="IPR012977">
    <property type="entry name" value="SDA1_N"/>
</dbReference>
<organism evidence="11 12">
    <name type="scientific">Cephus cinctus</name>
    <name type="common">Wheat stem sawfly</name>
    <dbReference type="NCBI Taxonomy" id="211228"/>
    <lineage>
        <taxon>Eukaryota</taxon>
        <taxon>Metazoa</taxon>
        <taxon>Ecdysozoa</taxon>
        <taxon>Arthropoda</taxon>
        <taxon>Hexapoda</taxon>
        <taxon>Insecta</taxon>
        <taxon>Pterygota</taxon>
        <taxon>Neoptera</taxon>
        <taxon>Endopterygota</taxon>
        <taxon>Hymenoptera</taxon>
        <taxon>Cephoidea</taxon>
        <taxon>Cephidae</taxon>
        <taxon>Cephus</taxon>
    </lineage>
</organism>
<evidence type="ECO:0000259" key="10">
    <source>
        <dbReference type="Pfam" id="PF21638"/>
    </source>
</evidence>
<protein>
    <recommendedName>
        <fullName evidence="6">Protein SDA1</fullName>
    </recommendedName>
</protein>